<protein>
    <submittedName>
        <fullName evidence="1">Uncharacterized protein</fullName>
    </submittedName>
</protein>
<keyword evidence="2" id="KW-1185">Reference proteome</keyword>
<dbReference type="Proteomes" id="UP001145114">
    <property type="component" value="Unassembled WGS sequence"/>
</dbReference>
<proteinExistence type="predicted"/>
<name>A0ACC1H6U8_9FUNG</name>
<gene>
    <name evidence="1" type="ORF">EV182_008858</name>
</gene>
<organism evidence="1 2">
    <name type="scientific">Spiromyces aspiralis</name>
    <dbReference type="NCBI Taxonomy" id="68401"/>
    <lineage>
        <taxon>Eukaryota</taxon>
        <taxon>Fungi</taxon>
        <taxon>Fungi incertae sedis</taxon>
        <taxon>Zoopagomycota</taxon>
        <taxon>Kickxellomycotina</taxon>
        <taxon>Kickxellomycetes</taxon>
        <taxon>Kickxellales</taxon>
        <taxon>Kickxellaceae</taxon>
        <taxon>Spiromyces</taxon>
    </lineage>
</organism>
<reference evidence="1" key="1">
    <citation type="submission" date="2022-06" db="EMBL/GenBank/DDBJ databases">
        <title>Phylogenomic reconstructions and comparative analyses of Kickxellomycotina fungi.</title>
        <authorList>
            <person name="Reynolds N.K."/>
            <person name="Stajich J.E."/>
            <person name="Barry K."/>
            <person name="Grigoriev I.V."/>
            <person name="Crous P."/>
            <person name="Smith M.E."/>
        </authorList>
    </citation>
    <scope>NUCLEOTIDE SEQUENCE</scope>
    <source>
        <strain evidence="1">RSA 2271</strain>
    </source>
</reference>
<accession>A0ACC1H6U8</accession>
<evidence type="ECO:0000313" key="2">
    <source>
        <dbReference type="Proteomes" id="UP001145114"/>
    </source>
</evidence>
<sequence length="109" mass="11857">PSYIRARYNLAIASINMNHHREAAEHLLGALALQHREGQRPLGSTVPADGSGASGAGGSSNTSGFIPAGTMSNNIWETLKMTMYMMNMPDLARACDHQNMDAFRQSFDF</sequence>
<feature type="non-terminal residue" evidence="1">
    <location>
        <position position="1"/>
    </location>
</feature>
<evidence type="ECO:0000313" key="1">
    <source>
        <dbReference type="EMBL" id="KAJ1669219.1"/>
    </source>
</evidence>
<dbReference type="EMBL" id="JAMZIH010010088">
    <property type="protein sequence ID" value="KAJ1669219.1"/>
    <property type="molecule type" value="Genomic_DNA"/>
</dbReference>
<comment type="caution">
    <text evidence="1">The sequence shown here is derived from an EMBL/GenBank/DDBJ whole genome shotgun (WGS) entry which is preliminary data.</text>
</comment>